<dbReference type="OrthoDB" id="5825090at2"/>
<dbReference type="EMBL" id="FIZX01000005">
    <property type="protein sequence ID" value="CZF84314.1"/>
    <property type="molecule type" value="Genomic_DNA"/>
</dbReference>
<name>A0A128FDA0_9GAMM</name>
<proteinExistence type="predicted"/>
<keyword evidence="2" id="KW-1185">Reference proteome</keyword>
<protein>
    <submittedName>
        <fullName evidence="1">Uncharacterized protein</fullName>
    </submittedName>
</protein>
<accession>A0A128FDA0</accession>
<evidence type="ECO:0000313" key="1">
    <source>
        <dbReference type="EMBL" id="CZF84314.1"/>
    </source>
</evidence>
<dbReference type="Proteomes" id="UP000071641">
    <property type="component" value="Unassembled WGS sequence"/>
</dbReference>
<dbReference type="RefSeq" id="WP_062666782.1">
    <property type="nucleotide sequence ID" value="NZ_FIZX01000005.1"/>
</dbReference>
<gene>
    <name evidence="1" type="ORF">GCE9029_04328</name>
</gene>
<reference evidence="2" key="1">
    <citation type="submission" date="2016-02" db="EMBL/GenBank/DDBJ databases">
        <authorList>
            <person name="Rodrigo-Torres Lidia"/>
            <person name="Arahal R.David."/>
        </authorList>
    </citation>
    <scope>NUCLEOTIDE SEQUENCE [LARGE SCALE GENOMIC DNA]</scope>
    <source>
        <strain evidence="2">CECT 9029</strain>
    </source>
</reference>
<organism evidence="1 2">
    <name type="scientific">Grimontia celer</name>
    <dbReference type="NCBI Taxonomy" id="1796497"/>
    <lineage>
        <taxon>Bacteria</taxon>
        <taxon>Pseudomonadati</taxon>
        <taxon>Pseudomonadota</taxon>
        <taxon>Gammaproteobacteria</taxon>
        <taxon>Vibrionales</taxon>
        <taxon>Vibrionaceae</taxon>
        <taxon>Grimontia</taxon>
    </lineage>
</organism>
<dbReference type="AlphaFoldDB" id="A0A128FDA0"/>
<sequence>MKRLLILLAVLLPTLLLGVSRAVTLSPNDVAAHMADPSSVSKILYATKLFDDNDMDTLNTYLDSLPELLKEEALTVLARSALDFSHMTPEREKFLVTISRQQPKFLVKSQGDGFWVTMPAFNYAGEAKWVLNRWQIKLMQDEAMRLLNYNQLNLSKWLSFSSNDYALRREAIVTLVPTLNKTMLDKLVALYLDDKNIVWIPDNALLAALAEKSGEAKVYDLLWLRRTDSSSLAALQKLEMPPVTEKHIQLMIAATANPVLAETAVRQLAGLHPLPQNVKDFLQKQIADRQRGRDIAALIAQKGHIDWLRELEETTSGVTRRNIRNGLEQVEG</sequence>
<evidence type="ECO:0000313" key="2">
    <source>
        <dbReference type="Proteomes" id="UP000071641"/>
    </source>
</evidence>
<dbReference type="STRING" id="1796497.GCE9029_04328"/>